<evidence type="ECO:0000256" key="1">
    <source>
        <dbReference type="SAM" id="MobiDB-lite"/>
    </source>
</evidence>
<keyword evidence="3" id="KW-1185">Reference proteome</keyword>
<reference evidence="3" key="1">
    <citation type="journal article" date="2019" name="Int. J. Syst. Evol. Microbiol.">
        <title>The Global Catalogue of Microorganisms (GCM) 10K type strain sequencing project: providing services to taxonomists for standard genome sequencing and annotation.</title>
        <authorList>
            <consortium name="The Broad Institute Genomics Platform"/>
            <consortium name="The Broad Institute Genome Sequencing Center for Infectious Disease"/>
            <person name="Wu L."/>
            <person name="Ma J."/>
        </authorList>
    </citation>
    <scope>NUCLEOTIDE SEQUENCE [LARGE SCALE GENOMIC DNA]</scope>
    <source>
        <strain evidence="3">JCM 17925</strain>
    </source>
</reference>
<feature type="region of interest" description="Disordered" evidence="1">
    <location>
        <begin position="41"/>
        <end position="68"/>
    </location>
</feature>
<feature type="region of interest" description="Disordered" evidence="1">
    <location>
        <begin position="1"/>
        <end position="25"/>
    </location>
</feature>
<dbReference type="EMBL" id="BAABHB010000002">
    <property type="protein sequence ID" value="GAA4399838.1"/>
    <property type="molecule type" value="Genomic_DNA"/>
</dbReference>
<dbReference type="InterPro" id="IPR027417">
    <property type="entry name" value="P-loop_NTPase"/>
</dbReference>
<name>A0ABP8K3W8_9BACT</name>
<accession>A0ABP8K3W8</accession>
<dbReference type="RefSeq" id="WP_345265020.1">
    <property type="nucleotide sequence ID" value="NZ_BAABHB010000002.1"/>
</dbReference>
<evidence type="ECO:0000313" key="2">
    <source>
        <dbReference type="EMBL" id="GAA4399838.1"/>
    </source>
</evidence>
<dbReference type="SUPFAM" id="SSF52540">
    <property type="entry name" value="P-loop containing nucleoside triphosphate hydrolases"/>
    <property type="match status" value="1"/>
</dbReference>
<sequence>MSNRNYPLNDPPGALEQSEDTKTSVTVHIAPGTDLNEVAATVNEDSTQPQPVKKESQPKRGASKKKPVDNLKEKLLAKLLEREQVLCEAATKPVVFSQPIISRGDVGIIGRSTLNIIQGAYGSHKSRMAELLAALMLTTNSTDDPQFLEFKRIALERFCVCYIDTERNQGEELPFAIQGIKTRAGYSLEDIPADFRVTSIKSVERKDRFEAIEAFISHVREQTALHLFCLIDVVTDAVGDFNDAKESMRLYDFIGNLCDHYNATFLLVIHQNPGTDKARGHTGTEAANKANTVMQIGFEKDTSGNDTDMIRLKFLKLRRGKRPEPVYLQYSEEAKGLALADAEQIAAQVNYRKHKADTEDVADRLISLLSEGAMPKGEVWTILESEFKAKNATIRNRLKAIMTDPPEMYDEEGRAVRLADYNQGKNQFYRLVPIG</sequence>
<dbReference type="Gene3D" id="3.40.50.300">
    <property type="entry name" value="P-loop containing nucleotide triphosphate hydrolases"/>
    <property type="match status" value="1"/>
</dbReference>
<protein>
    <recommendedName>
        <fullName evidence="4">AAA domain-containing protein</fullName>
    </recommendedName>
</protein>
<organism evidence="2 3">
    <name type="scientific">Nibrella viscosa</name>
    <dbReference type="NCBI Taxonomy" id="1084524"/>
    <lineage>
        <taxon>Bacteria</taxon>
        <taxon>Pseudomonadati</taxon>
        <taxon>Bacteroidota</taxon>
        <taxon>Cytophagia</taxon>
        <taxon>Cytophagales</taxon>
        <taxon>Spirosomataceae</taxon>
        <taxon>Nibrella</taxon>
    </lineage>
</organism>
<dbReference type="Proteomes" id="UP001500936">
    <property type="component" value="Unassembled WGS sequence"/>
</dbReference>
<comment type="caution">
    <text evidence="2">The sequence shown here is derived from an EMBL/GenBank/DDBJ whole genome shotgun (WGS) entry which is preliminary data.</text>
</comment>
<gene>
    <name evidence="2" type="ORF">GCM10023187_12330</name>
</gene>
<proteinExistence type="predicted"/>
<evidence type="ECO:0000313" key="3">
    <source>
        <dbReference type="Proteomes" id="UP001500936"/>
    </source>
</evidence>
<evidence type="ECO:0008006" key="4">
    <source>
        <dbReference type="Google" id="ProtNLM"/>
    </source>
</evidence>